<accession>A0A067KGS3</accession>
<protein>
    <submittedName>
        <fullName evidence="2">Uncharacterized protein</fullName>
    </submittedName>
</protein>
<feature type="region of interest" description="Disordered" evidence="1">
    <location>
        <begin position="1"/>
        <end position="56"/>
    </location>
</feature>
<evidence type="ECO:0000256" key="1">
    <source>
        <dbReference type="SAM" id="MobiDB-lite"/>
    </source>
</evidence>
<feature type="region of interest" description="Disordered" evidence="1">
    <location>
        <begin position="86"/>
        <end position="109"/>
    </location>
</feature>
<dbReference type="Proteomes" id="UP000027138">
    <property type="component" value="Unassembled WGS sequence"/>
</dbReference>
<organism evidence="2 3">
    <name type="scientific">Jatropha curcas</name>
    <name type="common">Barbados nut</name>
    <dbReference type="NCBI Taxonomy" id="180498"/>
    <lineage>
        <taxon>Eukaryota</taxon>
        <taxon>Viridiplantae</taxon>
        <taxon>Streptophyta</taxon>
        <taxon>Embryophyta</taxon>
        <taxon>Tracheophyta</taxon>
        <taxon>Spermatophyta</taxon>
        <taxon>Magnoliopsida</taxon>
        <taxon>eudicotyledons</taxon>
        <taxon>Gunneridae</taxon>
        <taxon>Pentapetalae</taxon>
        <taxon>rosids</taxon>
        <taxon>fabids</taxon>
        <taxon>Malpighiales</taxon>
        <taxon>Euphorbiaceae</taxon>
        <taxon>Crotonoideae</taxon>
        <taxon>Jatropheae</taxon>
        <taxon>Jatropha</taxon>
    </lineage>
</organism>
<keyword evidence="3" id="KW-1185">Reference proteome</keyword>
<evidence type="ECO:0000313" key="2">
    <source>
        <dbReference type="EMBL" id="KDP31465.1"/>
    </source>
</evidence>
<sequence>MAHQSPSKKAPSQGQPSKVEHSQTKTANWLKSTAKAVNNHHDATRPPYKCRNGTVSPPRQVFKALQRRHTSKGQPLKGAFQNQTVQNGAPGRPKCHIHSSAEVVPSGVS</sequence>
<dbReference type="AlphaFoldDB" id="A0A067KGS3"/>
<gene>
    <name evidence="2" type="ORF">JCGZ_15345</name>
</gene>
<proteinExistence type="predicted"/>
<name>A0A067KGS3_JATCU</name>
<reference evidence="2 3" key="1">
    <citation type="journal article" date="2014" name="PLoS ONE">
        <title>Global Analysis of Gene Expression Profiles in Physic Nut (Jatropha curcas L.) Seedlings Exposed to Salt Stress.</title>
        <authorList>
            <person name="Zhang L."/>
            <person name="Zhang C."/>
            <person name="Wu P."/>
            <person name="Chen Y."/>
            <person name="Li M."/>
            <person name="Jiang H."/>
            <person name="Wu G."/>
        </authorList>
    </citation>
    <scope>NUCLEOTIDE SEQUENCE [LARGE SCALE GENOMIC DNA]</scope>
    <source>
        <strain evidence="3">cv. GZQX0401</strain>
        <tissue evidence="2">Young leaves</tissue>
    </source>
</reference>
<evidence type="ECO:0000313" key="3">
    <source>
        <dbReference type="Proteomes" id="UP000027138"/>
    </source>
</evidence>
<feature type="compositionally biased region" description="Polar residues" evidence="1">
    <location>
        <begin position="1"/>
        <end position="16"/>
    </location>
</feature>
<dbReference type="EMBL" id="KK914630">
    <property type="protein sequence ID" value="KDP31465.1"/>
    <property type="molecule type" value="Genomic_DNA"/>
</dbReference>